<dbReference type="GO" id="GO:0005737">
    <property type="term" value="C:cytoplasm"/>
    <property type="evidence" value="ECO:0007669"/>
    <property type="project" value="TreeGrafter"/>
</dbReference>
<dbReference type="PANTHER" id="PTHR45809:SF3">
    <property type="entry name" value="VIRAL IAP-ASSOCIATED FACTOR HOMOLOG"/>
    <property type="match status" value="1"/>
</dbReference>
<dbReference type="OrthoDB" id="45518at2759"/>
<accession>A0A835XSH0</accession>
<evidence type="ECO:0000313" key="4">
    <source>
        <dbReference type="Proteomes" id="UP000612055"/>
    </source>
</evidence>
<proteinExistence type="inferred from homology"/>
<dbReference type="Proteomes" id="UP000612055">
    <property type="component" value="Unassembled WGS sequence"/>
</dbReference>
<dbReference type="InterPro" id="IPR024253">
    <property type="entry name" value="Phosducin_thioredoxin-like_dom"/>
</dbReference>
<dbReference type="EMBL" id="JAEHOE010000097">
    <property type="protein sequence ID" value="KAG2487416.1"/>
    <property type="molecule type" value="Genomic_DNA"/>
</dbReference>
<dbReference type="PANTHER" id="PTHR45809">
    <property type="entry name" value="VIRAL IAP-ASSOCIATED FACTOR HOMOLOG"/>
    <property type="match status" value="1"/>
</dbReference>
<dbReference type="InterPro" id="IPR051498">
    <property type="entry name" value="Phosducin-like_chap/apop_reg"/>
</dbReference>
<keyword evidence="4" id="KW-1185">Reference proteome</keyword>
<comment type="similarity">
    <text evidence="1">Belongs to the phosducin family.</text>
</comment>
<dbReference type="SUPFAM" id="SSF52833">
    <property type="entry name" value="Thioredoxin-like"/>
    <property type="match status" value="1"/>
</dbReference>
<evidence type="ECO:0000313" key="3">
    <source>
        <dbReference type="EMBL" id="KAG2487416.1"/>
    </source>
</evidence>
<name>A0A835XSH0_9CHLO</name>
<comment type="caution">
    <text evidence="3">The sequence shown here is derived from an EMBL/GenBank/DDBJ whole genome shotgun (WGS) entry which is preliminary data.</text>
</comment>
<dbReference type="Pfam" id="PF02114">
    <property type="entry name" value="Phosducin"/>
    <property type="match status" value="1"/>
</dbReference>
<dbReference type="AlphaFoldDB" id="A0A835XSH0"/>
<gene>
    <name evidence="3" type="ORF">HYH03_013984</name>
</gene>
<dbReference type="Gene3D" id="3.40.30.10">
    <property type="entry name" value="Glutaredoxin"/>
    <property type="match status" value="1"/>
</dbReference>
<protein>
    <recommendedName>
        <fullName evidence="2">Phosducin domain-containing protein</fullName>
    </recommendedName>
</protein>
<dbReference type="InterPro" id="IPR036249">
    <property type="entry name" value="Thioredoxin-like_sf"/>
</dbReference>
<feature type="domain" description="Phosducin" evidence="2">
    <location>
        <begin position="69"/>
        <end position="184"/>
    </location>
</feature>
<evidence type="ECO:0000256" key="1">
    <source>
        <dbReference type="ARBA" id="ARBA00009686"/>
    </source>
</evidence>
<sequence length="251" mass="28055">MTEYHTVYKGPEGETTQWEDIQRRLGNLPPKAPVWKPDPYAPQQEVRRDAAWVAGADEAALREEGAEAFEDDRFLEEYRQRRIQELQVAAARPRFGAVELIRGSEWAQKVTNAGPDVWVVVHLFKDGHPGCGLLQQCLDELAAKYPSTKFLRIVATDAIPSYPDANLPTVLLYHDTQCLQNAVGLGVFGGAKRITPEQVAMVLNTWGPLCLTADEDEQHAQKAQIKALVARMVDRKAEARDEGDESSDFDD</sequence>
<dbReference type="GO" id="GO:0006457">
    <property type="term" value="P:protein folding"/>
    <property type="evidence" value="ECO:0007669"/>
    <property type="project" value="TreeGrafter"/>
</dbReference>
<reference evidence="3" key="1">
    <citation type="journal article" date="2020" name="bioRxiv">
        <title>Comparative genomics of Chlamydomonas.</title>
        <authorList>
            <person name="Craig R.J."/>
            <person name="Hasan A.R."/>
            <person name="Ness R.W."/>
            <person name="Keightley P.D."/>
        </authorList>
    </citation>
    <scope>NUCLEOTIDE SEQUENCE</scope>
    <source>
        <strain evidence="3">CCAP 11/70</strain>
    </source>
</reference>
<evidence type="ECO:0000259" key="2">
    <source>
        <dbReference type="Pfam" id="PF02114"/>
    </source>
</evidence>
<organism evidence="3 4">
    <name type="scientific">Edaphochlamys debaryana</name>
    <dbReference type="NCBI Taxonomy" id="47281"/>
    <lineage>
        <taxon>Eukaryota</taxon>
        <taxon>Viridiplantae</taxon>
        <taxon>Chlorophyta</taxon>
        <taxon>core chlorophytes</taxon>
        <taxon>Chlorophyceae</taxon>
        <taxon>CS clade</taxon>
        <taxon>Chlamydomonadales</taxon>
        <taxon>Chlamydomonadales incertae sedis</taxon>
        <taxon>Edaphochlamys</taxon>
    </lineage>
</organism>
<dbReference type="CDD" id="cd02988">
    <property type="entry name" value="Phd_like_VIAF"/>
    <property type="match status" value="1"/>
</dbReference>